<dbReference type="GO" id="GO:0030288">
    <property type="term" value="C:outer membrane-bounded periplasmic space"/>
    <property type="evidence" value="ECO:0007669"/>
    <property type="project" value="TreeGrafter"/>
</dbReference>
<evidence type="ECO:0000256" key="1">
    <source>
        <dbReference type="ARBA" id="ARBA00004196"/>
    </source>
</evidence>
<dbReference type="PANTHER" id="PTHR30532:SF24">
    <property type="entry name" value="FERRIC ENTEROBACTIN-BINDING PERIPLASMIC PROTEIN FEPB"/>
    <property type="match status" value="1"/>
</dbReference>
<evidence type="ECO:0000256" key="3">
    <source>
        <dbReference type="ARBA" id="ARBA00022729"/>
    </source>
</evidence>
<dbReference type="SUPFAM" id="SSF53807">
    <property type="entry name" value="Helical backbone' metal receptor"/>
    <property type="match status" value="1"/>
</dbReference>
<protein>
    <submittedName>
        <fullName evidence="5">Unannotated protein</fullName>
    </submittedName>
</protein>
<evidence type="ECO:0000259" key="4">
    <source>
        <dbReference type="PROSITE" id="PS50983"/>
    </source>
</evidence>
<feature type="domain" description="Fe/B12 periplasmic-binding" evidence="4">
    <location>
        <begin position="59"/>
        <end position="317"/>
    </location>
</feature>
<keyword evidence="2" id="KW-0813">Transport</keyword>
<dbReference type="PROSITE" id="PS51257">
    <property type="entry name" value="PROKAR_LIPOPROTEIN"/>
    <property type="match status" value="1"/>
</dbReference>
<accession>A0A6J7GXY9</accession>
<evidence type="ECO:0000256" key="2">
    <source>
        <dbReference type="ARBA" id="ARBA00022448"/>
    </source>
</evidence>
<dbReference type="PROSITE" id="PS50983">
    <property type="entry name" value="FE_B12_PBP"/>
    <property type="match status" value="1"/>
</dbReference>
<gene>
    <name evidence="5" type="ORF">UFOPK3609_01007</name>
</gene>
<name>A0A6J7GXY9_9ZZZZ</name>
<sequence>MRRPLAALASTALALTLAACGGSDDPGDSAAPSSSSDGAFPVTIEHTFGETTIEAEPERVVTIGFNEQDFALALGVTPVGVREYLSYDANTRPWAVDLLPDEPLPTVGAEELDLEAIAALQPDLILGVYSFIDESTYDLLSQIAPTVAESADHELGATPWQEQTRMDGAALGKADEADALVAEVEGAFADAREANPSFEGQTLALDYWFEGTHGALPDTDLRMQFFTELGFQAPATTGSLSAESLEALDGDVLVAAGTDQATLLAEPLFAALPVVAEDRTVFVGGFDKQFPAALGFTSPLSLPYALELIVPPLAAAADADPATPVEQIAI</sequence>
<dbReference type="InterPro" id="IPR002491">
    <property type="entry name" value="ABC_transptr_periplasmic_BD"/>
</dbReference>
<dbReference type="CDD" id="cd01146">
    <property type="entry name" value="FhuD"/>
    <property type="match status" value="1"/>
</dbReference>
<evidence type="ECO:0000313" key="5">
    <source>
        <dbReference type="EMBL" id="CAB4913461.1"/>
    </source>
</evidence>
<dbReference type="AlphaFoldDB" id="A0A6J7GXY9"/>
<dbReference type="Pfam" id="PF01497">
    <property type="entry name" value="Peripla_BP_2"/>
    <property type="match status" value="1"/>
</dbReference>
<dbReference type="EMBL" id="CAFBMQ010000145">
    <property type="protein sequence ID" value="CAB4913461.1"/>
    <property type="molecule type" value="Genomic_DNA"/>
</dbReference>
<dbReference type="PANTHER" id="PTHR30532">
    <property type="entry name" value="IRON III DICITRATE-BINDING PERIPLASMIC PROTEIN"/>
    <property type="match status" value="1"/>
</dbReference>
<comment type="subcellular location">
    <subcellularLocation>
        <location evidence="1">Cell envelope</location>
    </subcellularLocation>
</comment>
<reference evidence="5" key="1">
    <citation type="submission" date="2020-05" db="EMBL/GenBank/DDBJ databases">
        <authorList>
            <person name="Chiriac C."/>
            <person name="Salcher M."/>
            <person name="Ghai R."/>
            <person name="Kavagutti S V."/>
        </authorList>
    </citation>
    <scope>NUCLEOTIDE SEQUENCE</scope>
</reference>
<dbReference type="InterPro" id="IPR051313">
    <property type="entry name" value="Bact_iron-sidero_bind"/>
</dbReference>
<keyword evidence="3" id="KW-0732">Signal</keyword>
<proteinExistence type="predicted"/>
<organism evidence="5">
    <name type="scientific">freshwater metagenome</name>
    <dbReference type="NCBI Taxonomy" id="449393"/>
    <lineage>
        <taxon>unclassified sequences</taxon>
        <taxon>metagenomes</taxon>
        <taxon>ecological metagenomes</taxon>
    </lineage>
</organism>
<dbReference type="Gene3D" id="3.40.50.1980">
    <property type="entry name" value="Nitrogenase molybdenum iron protein domain"/>
    <property type="match status" value="2"/>
</dbReference>